<dbReference type="InterPro" id="IPR012332">
    <property type="entry name" value="Autotransporter_pectin_lyase_C"/>
</dbReference>
<evidence type="ECO:0008006" key="4">
    <source>
        <dbReference type="Google" id="ProtNLM"/>
    </source>
</evidence>
<feature type="region of interest" description="Disordered" evidence="1">
    <location>
        <begin position="34"/>
        <end position="93"/>
    </location>
</feature>
<dbReference type="AlphaFoldDB" id="A0AAW6XHI0"/>
<proteinExistence type="predicted"/>
<protein>
    <recommendedName>
        <fullName evidence="4">Adhesin</fullName>
    </recommendedName>
</protein>
<reference evidence="2" key="1">
    <citation type="submission" date="2023-05" db="EMBL/GenBank/DDBJ databases">
        <title>Cataloging the Phylogenetic Diversity of Human Bladder Bacteria.</title>
        <authorList>
            <person name="Du J."/>
        </authorList>
    </citation>
    <scope>NUCLEOTIDE SEQUENCE</scope>
    <source>
        <strain evidence="2">UMB9226</strain>
    </source>
</reference>
<dbReference type="RefSeq" id="WP_285043409.1">
    <property type="nucleotide sequence ID" value="NZ_JASOGN010000004.1"/>
</dbReference>
<gene>
    <name evidence="2" type="ORF">QP235_01830</name>
</gene>
<evidence type="ECO:0000256" key="1">
    <source>
        <dbReference type="SAM" id="MobiDB-lite"/>
    </source>
</evidence>
<dbReference type="Gene3D" id="2.160.20.20">
    <property type="match status" value="1"/>
</dbReference>
<comment type="caution">
    <text evidence="2">The sequence shown here is derived from an EMBL/GenBank/DDBJ whole genome shotgun (WGS) entry which is preliminary data.</text>
</comment>
<feature type="compositionally biased region" description="Low complexity" evidence="1">
    <location>
        <begin position="63"/>
        <end position="80"/>
    </location>
</feature>
<evidence type="ECO:0000313" key="2">
    <source>
        <dbReference type="EMBL" id="MDK6501956.1"/>
    </source>
</evidence>
<dbReference type="SUPFAM" id="SSF51126">
    <property type="entry name" value="Pectin lyase-like"/>
    <property type="match status" value="1"/>
</dbReference>
<organism evidence="2 3">
    <name type="scientific">Lactobacillus crispatus</name>
    <dbReference type="NCBI Taxonomy" id="47770"/>
    <lineage>
        <taxon>Bacteria</taxon>
        <taxon>Bacillati</taxon>
        <taxon>Bacillota</taxon>
        <taxon>Bacilli</taxon>
        <taxon>Lactobacillales</taxon>
        <taxon>Lactobacillaceae</taxon>
        <taxon>Lactobacillus</taxon>
    </lineage>
</organism>
<evidence type="ECO:0000313" key="3">
    <source>
        <dbReference type="Proteomes" id="UP001230300"/>
    </source>
</evidence>
<dbReference type="Proteomes" id="UP001230300">
    <property type="component" value="Unassembled WGS sequence"/>
</dbReference>
<feature type="compositionally biased region" description="Basic residues" evidence="1">
    <location>
        <begin position="41"/>
        <end position="57"/>
    </location>
</feature>
<dbReference type="EMBL" id="JASOGN010000004">
    <property type="protein sequence ID" value="MDK6501956.1"/>
    <property type="molecule type" value="Genomic_DNA"/>
</dbReference>
<name>A0AAW6XHI0_9LACO</name>
<dbReference type="InterPro" id="IPR011050">
    <property type="entry name" value="Pectin_lyase_fold/virulence"/>
</dbReference>
<sequence length="517" mass="53458">MKNKNKVKLLTTATLLTTFLINTGIQSSNQIENNTAQAATNKKKIKPSGQKPKGKLGKKMDTPPSGKKPSGKPGQKPNGKSGKGGPNTQSYDYKGTLKASLNVKSGTTKVGKKTITNNKTDQNVALVQKNGKLSLDGTKLKKTGNSKNDDNANFYGLDSILLANGKNAVATVKNATLTSKATGANGIFATNKGTVNVSNTKIKTTGKANSRGLDTTYGGKINANKVKISTKGDHSAAVATDRGGGTVTVKNAKVTTKGTGSPLAYSTGTINFNNVTGTASGSQIAGMEGYNKISLVNSDLTSTNNKISGSDPIKNGVIIYQSTSGDAETSSSKSADFQAKDSTLKTAITSGAMFYVTNTTGKITLENTKLNFNNSKVDLLNVAGNNSNGWGTKGKNGGHVTLTAKNQTLKGNIVVDSISSANVKLTDDSTYTGKTSIVANKYATSSSKSKTPLTISVGSNSKWIVTGNSTVTNLNLADGGEIVDSQGNKVTIIANGKTVQKGTSSYAVTVKGSFTTN</sequence>
<accession>A0AAW6XHI0</accession>